<feature type="transmembrane region" description="Helical" evidence="2">
    <location>
        <begin position="148"/>
        <end position="171"/>
    </location>
</feature>
<dbReference type="Pfam" id="PF06541">
    <property type="entry name" value="ABC_trans_CmpB"/>
    <property type="match status" value="1"/>
</dbReference>
<keyword evidence="2" id="KW-0812">Transmembrane</keyword>
<keyword evidence="2" id="KW-0472">Membrane</keyword>
<feature type="transmembrane region" description="Helical" evidence="2">
    <location>
        <begin position="72"/>
        <end position="94"/>
    </location>
</feature>
<proteinExistence type="predicted"/>
<evidence type="ECO:0000256" key="2">
    <source>
        <dbReference type="SAM" id="Phobius"/>
    </source>
</evidence>
<keyword evidence="2" id="KW-1133">Transmembrane helix</keyword>
<protein>
    <submittedName>
        <fullName evidence="3">ABC transporter permease</fullName>
    </submittedName>
</protein>
<comment type="caution">
    <text evidence="3">The sequence shown here is derived from an EMBL/GenBank/DDBJ whole genome shotgun (WGS) entry which is preliminary data.</text>
</comment>
<feature type="transmembrane region" description="Helical" evidence="2">
    <location>
        <begin position="115"/>
        <end position="136"/>
    </location>
</feature>
<dbReference type="EMBL" id="DXCO01000028">
    <property type="protein sequence ID" value="HIY78106.1"/>
    <property type="molecule type" value="Genomic_DNA"/>
</dbReference>
<reference evidence="3" key="1">
    <citation type="journal article" date="2021" name="PeerJ">
        <title>Extensive microbial diversity within the chicken gut microbiome revealed by metagenomics and culture.</title>
        <authorList>
            <person name="Gilroy R."/>
            <person name="Ravi A."/>
            <person name="Getino M."/>
            <person name="Pursley I."/>
            <person name="Horton D.L."/>
            <person name="Alikhan N.F."/>
            <person name="Baker D."/>
            <person name="Gharbi K."/>
            <person name="Hall N."/>
            <person name="Watson M."/>
            <person name="Adriaenssens E.M."/>
            <person name="Foster-Nyarko E."/>
            <person name="Jarju S."/>
            <person name="Secka A."/>
            <person name="Antonio M."/>
            <person name="Oren A."/>
            <person name="Chaudhuri R.R."/>
            <person name="La Ragione R."/>
            <person name="Hildebrand F."/>
            <person name="Pallen M.J."/>
        </authorList>
    </citation>
    <scope>NUCLEOTIDE SEQUENCE</scope>
    <source>
        <strain evidence="3">CHK199-9574</strain>
    </source>
</reference>
<organism evidence="3 4">
    <name type="scientific">Candidatus Borkfalkia excrementavium</name>
    <dbReference type="NCBI Taxonomy" id="2838505"/>
    <lineage>
        <taxon>Bacteria</taxon>
        <taxon>Bacillati</taxon>
        <taxon>Bacillota</taxon>
        <taxon>Clostridia</taxon>
        <taxon>Christensenellales</taxon>
        <taxon>Christensenellaceae</taxon>
        <taxon>Candidatus Borkfalkia</taxon>
    </lineage>
</organism>
<feature type="region of interest" description="Disordered" evidence="1">
    <location>
        <begin position="257"/>
        <end position="277"/>
    </location>
</feature>
<accession>A0A9D2CGA9</accession>
<gene>
    <name evidence="3" type="ORF">H9728_03590</name>
</gene>
<dbReference type="InterPro" id="IPR010540">
    <property type="entry name" value="CmpB_TMEM229"/>
</dbReference>
<name>A0A9D2CGA9_9FIRM</name>
<reference evidence="3" key="2">
    <citation type="submission" date="2021-04" db="EMBL/GenBank/DDBJ databases">
        <authorList>
            <person name="Gilroy R."/>
        </authorList>
    </citation>
    <scope>NUCLEOTIDE SEQUENCE</scope>
    <source>
        <strain evidence="3">CHK199-9574</strain>
    </source>
</reference>
<dbReference type="Proteomes" id="UP000824135">
    <property type="component" value="Unassembled WGS sequence"/>
</dbReference>
<evidence type="ECO:0000313" key="3">
    <source>
        <dbReference type="EMBL" id="HIY78106.1"/>
    </source>
</evidence>
<evidence type="ECO:0000313" key="4">
    <source>
        <dbReference type="Proteomes" id="UP000824135"/>
    </source>
</evidence>
<feature type="transmembrane region" description="Helical" evidence="2">
    <location>
        <begin position="12"/>
        <end position="33"/>
    </location>
</feature>
<dbReference type="AlphaFoldDB" id="A0A9D2CGA9"/>
<feature type="transmembrane region" description="Helical" evidence="2">
    <location>
        <begin position="45"/>
        <end position="66"/>
    </location>
</feature>
<evidence type="ECO:0000256" key="1">
    <source>
        <dbReference type="SAM" id="MobiDB-lite"/>
    </source>
</evidence>
<sequence length="277" mass="30395">MAEIMIGSFSLYEIAALFFLYSFLGWCSEVVFATLKTGKFVNRGFLNGPVCPIYGVGATAVLLLLTPLKGQFWLVFLCAALLCSAIEFITGFVLEKVFHRKWWDYSTRKFNLMGYGCPEMSLLWGGLCLIVVYAVQPALDALISKIPLTVGHILLGIAAGTLLVDIVFTLLQISALGKRYKELEKINAVLRIGSDAIGGVLSGITAKGANAAEHIKEKGSEKVAGLKAKSAEKSAALRKKIENSRLVRAFPRLRDKIGEEKQDENKKGEDEDKKEKD</sequence>